<evidence type="ECO:0000259" key="2">
    <source>
        <dbReference type="PROSITE" id="PS52052"/>
    </source>
</evidence>
<proteinExistence type="predicted"/>
<dbReference type="Gene3D" id="1.20.5.170">
    <property type="match status" value="1"/>
</dbReference>
<reference evidence="3 4" key="1">
    <citation type="submission" date="2024-03" db="EMBL/GenBank/DDBJ databases">
        <title>Adaptation during the transition from Ophiocordyceps entomopathogen to insect associate is accompanied by gene loss and intensified selection.</title>
        <authorList>
            <person name="Ward C.M."/>
            <person name="Onetto C.A."/>
            <person name="Borneman A.R."/>
        </authorList>
    </citation>
    <scope>NUCLEOTIDE SEQUENCE [LARGE SCALE GENOMIC DNA]</scope>
    <source>
        <strain evidence="3">AWRI1</strain>
        <tissue evidence="3">Single Adult Female</tissue>
    </source>
</reference>
<dbReference type="PANTHER" id="PTHR21656:SF2">
    <property type="entry name" value="MALE-SPECIFIC LETHAL 1 HOMOLOG"/>
    <property type="match status" value="1"/>
</dbReference>
<dbReference type="Pfam" id="PF15275">
    <property type="entry name" value="PEHE"/>
    <property type="match status" value="1"/>
</dbReference>
<dbReference type="Gene3D" id="6.10.250.2000">
    <property type="match status" value="1"/>
</dbReference>
<dbReference type="Proteomes" id="UP001367676">
    <property type="component" value="Unassembled WGS sequence"/>
</dbReference>
<evidence type="ECO:0000313" key="3">
    <source>
        <dbReference type="EMBL" id="KAK7595099.1"/>
    </source>
</evidence>
<dbReference type="SMART" id="SM01300">
    <property type="entry name" value="PEHE"/>
    <property type="match status" value="1"/>
</dbReference>
<sequence length="530" mass="60935">MSESSMVCNGHKENSIEKYPVNSVNELYPLEKSIAESSSIAGHSSKDSMTIGTLPFPAFDHLYATSVDETGEQLALSMNIARSNLNSYHLNIIEEQAKIIDTQSHEISKLKKQNESLIARIERMNRRLSLNQCNKNVNSCREKRSFFNDEGHRIKEETSETENLDVRETQDDSFPDDVPLICLTPRHDQTEKAKSNSTCENSDLENLKDLAKDNTQSAVNESDPQSFSNQNAKFNFWIKFRHNNAAFMNQRPKRNKMVRFVEEKPDNSSHNLLKKPKRNCAKTIDEKLKKDDEVLFFKTLPDKPVTEPLSESNKVEEADVDDAHGVKRRRTLKIPILTTNETYFTSVKEDTSHLYDPITYTPTALEVPSFKTIEKDNIDASDVPKDFFEDVTIEAAKERHLRFEVGERKRKKWDVQRIHELRRNERLKERLRRRKSRWNKLESPQQQKTEISDLITSLFPNIRTIEKIVITDAVPVTALGTSIPKIPSCCTLVRCICNLQERNVRKNCINGNIDFNSTGSFKVPSGKVMI</sequence>
<dbReference type="InterPro" id="IPR029332">
    <property type="entry name" value="PEHE_dom"/>
</dbReference>
<evidence type="ECO:0000256" key="1">
    <source>
        <dbReference type="SAM" id="Coils"/>
    </source>
</evidence>
<dbReference type="PANTHER" id="PTHR21656">
    <property type="entry name" value="MALE-SPECIFIC LETHAL-1 PROTEIN"/>
    <property type="match status" value="1"/>
</dbReference>
<name>A0AAN9TI55_9HEMI</name>
<keyword evidence="4" id="KW-1185">Reference proteome</keyword>
<organism evidence="3 4">
    <name type="scientific">Parthenolecanium corni</name>
    <dbReference type="NCBI Taxonomy" id="536013"/>
    <lineage>
        <taxon>Eukaryota</taxon>
        <taxon>Metazoa</taxon>
        <taxon>Ecdysozoa</taxon>
        <taxon>Arthropoda</taxon>
        <taxon>Hexapoda</taxon>
        <taxon>Insecta</taxon>
        <taxon>Pterygota</taxon>
        <taxon>Neoptera</taxon>
        <taxon>Paraneoptera</taxon>
        <taxon>Hemiptera</taxon>
        <taxon>Sternorrhyncha</taxon>
        <taxon>Coccoidea</taxon>
        <taxon>Coccidae</taxon>
        <taxon>Parthenolecanium</taxon>
    </lineage>
</organism>
<keyword evidence="1" id="KW-0175">Coiled coil</keyword>
<dbReference type="GO" id="GO:0003682">
    <property type="term" value="F:chromatin binding"/>
    <property type="evidence" value="ECO:0007669"/>
    <property type="project" value="TreeGrafter"/>
</dbReference>
<dbReference type="AlphaFoldDB" id="A0AAN9TI55"/>
<protein>
    <recommendedName>
        <fullName evidence="2">PEHE domain-containing protein</fullName>
    </recommendedName>
</protein>
<dbReference type="InterPro" id="IPR026711">
    <property type="entry name" value="Msl-1"/>
</dbReference>
<feature type="coiled-coil region" evidence="1">
    <location>
        <begin position="100"/>
        <end position="127"/>
    </location>
</feature>
<gene>
    <name evidence="3" type="ORF">V9T40_001532</name>
</gene>
<evidence type="ECO:0000313" key="4">
    <source>
        <dbReference type="Proteomes" id="UP001367676"/>
    </source>
</evidence>
<comment type="caution">
    <text evidence="3">The sequence shown here is derived from an EMBL/GenBank/DDBJ whole genome shotgun (WGS) entry which is preliminary data.</text>
</comment>
<accession>A0AAN9TI55</accession>
<dbReference type="PROSITE" id="PS52052">
    <property type="entry name" value="PEHE"/>
    <property type="match status" value="1"/>
</dbReference>
<feature type="domain" description="PEHE" evidence="2">
    <location>
        <begin position="364"/>
        <end position="506"/>
    </location>
</feature>
<dbReference type="EMBL" id="JBBCAQ010000019">
    <property type="protein sequence ID" value="KAK7595099.1"/>
    <property type="molecule type" value="Genomic_DNA"/>
</dbReference>
<dbReference type="GO" id="GO:0072487">
    <property type="term" value="C:MSL complex"/>
    <property type="evidence" value="ECO:0007669"/>
    <property type="project" value="InterPro"/>
</dbReference>